<gene>
    <name evidence="2" type="ORF">BAG01nite_42810</name>
</gene>
<evidence type="ECO:0000256" key="1">
    <source>
        <dbReference type="SAM" id="MobiDB-lite"/>
    </source>
</evidence>
<proteinExistence type="predicted"/>
<sequence>MGYDGQSVMFDFAAWSLFRREHPESERIGRRPERENEPVSGAASPGSDVWVDLPGVRCVPPYDQGRERRRDD</sequence>
<evidence type="ECO:0000313" key="3">
    <source>
        <dbReference type="Proteomes" id="UP000317180"/>
    </source>
</evidence>
<comment type="caution">
    <text evidence="2">The sequence shown here is derived from an EMBL/GenBank/DDBJ whole genome shotgun (WGS) entry which is preliminary data.</text>
</comment>
<name>A0ABQ0SW76_9BACL</name>
<feature type="region of interest" description="Disordered" evidence="1">
    <location>
        <begin position="23"/>
        <end position="52"/>
    </location>
</feature>
<feature type="compositionally biased region" description="Basic and acidic residues" evidence="1">
    <location>
        <begin position="23"/>
        <end position="37"/>
    </location>
</feature>
<reference evidence="2 3" key="1">
    <citation type="submission" date="2019-06" db="EMBL/GenBank/DDBJ databases">
        <title>Whole genome shotgun sequence of Brevibacillus agri NBRC 15538.</title>
        <authorList>
            <person name="Hosoyama A."/>
            <person name="Uohara A."/>
            <person name="Ohji S."/>
            <person name="Ichikawa N."/>
        </authorList>
    </citation>
    <scope>NUCLEOTIDE SEQUENCE [LARGE SCALE GENOMIC DNA]</scope>
    <source>
        <strain evidence="2 3">NBRC 15538</strain>
    </source>
</reference>
<keyword evidence="3" id="KW-1185">Reference proteome</keyword>
<evidence type="ECO:0000313" key="2">
    <source>
        <dbReference type="EMBL" id="GED28179.1"/>
    </source>
</evidence>
<dbReference type="Proteomes" id="UP000317180">
    <property type="component" value="Unassembled WGS sequence"/>
</dbReference>
<accession>A0ABQ0SW76</accession>
<protein>
    <submittedName>
        <fullName evidence="2">Uncharacterized protein</fullName>
    </submittedName>
</protein>
<dbReference type="EMBL" id="BJOD01000062">
    <property type="protein sequence ID" value="GED28179.1"/>
    <property type="molecule type" value="Genomic_DNA"/>
</dbReference>
<organism evidence="2 3">
    <name type="scientific">Brevibacillus agri</name>
    <dbReference type="NCBI Taxonomy" id="51101"/>
    <lineage>
        <taxon>Bacteria</taxon>
        <taxon>Bacillati</taxon>
        <taxon>Bacillota</taxon>
        <taxon>Bacilli</taxon>
        <taxon>Bacillales</taxon>
        <taxon>Paenibacillaceae</taxon>
        <taxon>Brevibacillus</taxon>
    </lineage>
</organism>